<dbReference type="Proteomes" id="UP000314294">
    <property type="component" value="Unassembled WGS sequence"/>
</dbReference>
<keyword evidence="2" id="KW-0732">Signal</keyword>
<feature type="signal peptide" evidence="2">
    <location>
        <begin position="1"/>
        <end position="26"/>
    </location>
</feature>
<proteinExistence type="predicted"/>
<name>A0A4Z2G517_9TELE</name>
<gene>
    <name evidence="3" type="ORF">EYF80_041806</name>
</gene>
<dbReference type="EMBL" id="SRLO01000716">
    <property type="protein sequence ID" value="TNN47983.1"/>
    <property type="molecule type" value="Genomic_DNA"/>
</dbReference>
<organism evidence="3 4">
    <name type="scientific">Liparis tanakae</name>
    <name type="common">Tanaka's snailfish</name>
    <dbReference type="NCBI Taxonomy" id="230148"/>
    <lineage>
        <taxon>Eukaryota</taxon>
        <taxon>Metazoa</taxon>
        <taxon>Chordata</taxon>
        <taxon>Craniata</taxon>
        <taxon>Vertebrata</taxon>
        <taxon>Euteleostomi</taxon>
        <taxon>Actinopterygii</taxon>
        <taxon>Neopterygii</taxon>
        <taxon>Teleostei</taxon>
        <taxon>Neoteleostei</taxon>
        <taxon>Acanthomorphata</taxon>
        <taxon>Eupercaria</taxon>
        <taxon>Perciformes</taxon>
        <taxon>Cottioidei</taxon>
        <taxon>Cottales</taxon>
        <taxon>Liparidae</taxon>
        <taxon>Liparis</taxon>
    </lineage>
</organism>
<keyword evidence="4" id="KW-1185">Reference proteome</keyword>
<feature type="chain" id="PRO_5021463555" evidence="2">
    <location>
        <begin position="27"/>
        <end position="90"/>
    </location>
</feature>
<evidence type="ECO:0000313" key="4">
    <source>
        <dbReference type="Proteomes" id="UP000314294"/>
    </source>
</evidence>
<sequence>MSVSHLGRLAALLAAGFLLFNDASLSRTERPSARTRGPPECPFHPSANEATHIGPIQPPGLVEEILVQSSLVQDNAASCDSTPTLLQGCC</sequence>
<protein>
    <submittedName>
        <fullName evidence="3">Uncharacterized protein</fullName>
    </submittedName>
</protein>
<evidence type="ECO:0000256" key="1">
    <source>
        <dbReference type="SAM" id="MobiDB-lite"/>
    </source>
</evidence>
<accession>A0A4Z2G517</accession>
<reference evidence="3 4" key="1">
    <citation type="submission" date="2019-03" db="EMBL/GenBank/DDBJ databases">
        <title>First draft genome of Liparis tanakae, snailfish: a comprehensive survey of snailfish specific genes.</title>
        <authorList>
            <person name="Kim W."/>
            <person name="Song I."/>
            <person name="Jeong J.-H."/>
            <person name="Kim D."/>
            <person name="Kim S."/>
            <person name="Ryu S."/>
            <person name="Song J.Y."/>
            <person name="Lee S.K."/>
        </authorList>
    </citation>
    <scope>NUCLEOTIDE SEQUENCE [LARGE SCALE GENOMIC DNA]</scope>
    <source>
        <tissue evidence="3">Muscle</tissue>
    </source>
</reference>
<evidence type="ECO:0000256" key="2">
    <source>
        <dbReference type="SAM" id="SignalP"/>
    </source>
</evidence>
<evidence type="ECO:0000313" key="3">
    <source>
        <dbReference type="EMBL" id="TNN47983.1"/>
    </source>
</evidence>
<dbReference type="AlphaFoldDB" id="A0A4Z2G517"/>
<comment type="caution">
    <text evidence="3">The sequence shown here is derived from an EMBL/GenBank/DDBJ whole genome shotgun (WGS) entry which is preliminary data.</text>
</comment>
<feature type="region of interest" description="Disordered" evidence="1">
    <location>
        <begin position="28"/>
        <end position="55"/>
    </location>
</feature>